<proteinExistence type="inferred from homology"/>
<evidence type="ECO:0000256" key="9">
    <source>
        <dbReference type="ARBA" id="ARBA00022989"/>
    </source>
</evidence>
<dbReference type="GO" id="GO:0042773">
    <property type="term" value="P:ATP synthesis coupled electron transport"/>
    <property type="evidence" value="ECO:0007669"/>
    <property type="project" value="TreeGrafter"/>
</dbReference>
<keyword evidence="10 14" id="KW-0560">Oxidoreductase</keyword>
<dbReference type="AlphaFoldDB" id="A0A2Z2P2U0"/>
<evidence type="ECO:0000256" key="6">
    <source>
        <dbReference type="ARBA" id="ARBA00022692"/>
    </source>
</evidence>
<evidence type="ECO:0000256" key="8">
    <source>
        <dbReference type="ARBA" id="ARBA00022982"/>
    </source>
</evidence>
<keyword evidence="12" id="KW-0564">Palmitate</keyword>
<dbReference type="InterPro" id="IPR011759">
    <property type="entry name" value="Cyt_c_oxidase_su2_TM_dom"/>
</dbReference>
<evidence type="ECO:0000256" key="12">
    <source>
        <dbReference type="ARBA" id="ARBA00023139"/>
    </source>
</evidence>
<dbReference type="Pfam" id="PF00116">
    <property type="entry name" value="COX2"/>
    <property type="match status" value="1"/>
</dbReference>
<protein>
    <recommendedName>
        <fullName evidence="14">Ubiquinol oxidase subunit 2</fullName>
    </recommendedName>
</protein>
<evidence type="ECO:0000313" key="20">
    <source>
        <dbReference type="Proteomes" id="UP000250079"/>
    </source>
</evidence>
<dbReference type="PANTHER" id="PTHR22888">
    <property type="entry name" value="CYTOCHROME C OXIDASE, SUBUNIT II"/>
    <property type="match status" value="1"/>
</dbReference>
<dbReference type="InterPro" id="IPR034227">
    <property type="entry name" value="CuRO_UO_II"/>
</dbReference>
<dbReference type="PROSITE" id="PS50999">
    <property type="entry name" value="COX2_TM"/>
    <property type="match status" value="1"/>
</dbReference>
<keyword evidence="8 14" id="KW-0249">Electron transport</keyword>
<feature type="transmembrane region" description="Helical" evidence="16">
    <location>
        <begin position="104"/>
        <end position="124"/>
    </location>
</feature>
<name>A0A2Z2P2U0_9GAMM</name>
<dbReference type="Pfam" id="PF06481">
    <property type="entry name" value="COX_ARM"/>
    <property type="match status" value="1"/>
</dbReference>
<evidence type="ECO:0000256" key="11">
    <source>
        <dbReference type="ARBA" id="ARBA00023136"/>
    </source>
</evidence>
<evidence type="ECO:0000256" key="2">
    <source>
        <dbReference type="ARBA" id="ARBA00007866"/>
    </source>
</evidence>
<evidence type="ECO:0000256" key="5">
    <source>
        <dbReference type="ARBA" id="ARBA00022660"/>
    </source>
</evidence>
<keyword evidence="7" id="KW-0732">Signal</keyword>
<feature type="domain" description="Cytochrome oxidase subunit II copper A binding" evidence="17">
    <location>
        <begin position="147"/>
        <end position="259"/>
    </location>
</feature>
<keyword evidence="6 16" id="KW-0812">Transmembrane</keyword>
<comment type="similarity">
    <text evidence="2 14">Belongs to the cytochrome c oxidase subunit 2 family.</text>
</comment>
<dbReference type="InterPro" id="IPR045187">
    <property type="entry name" value="CcO_II"/>
</dbReference>
<dbReference type="GO" id="GO:0004129">
    <property type="term" value="F:cytochrome-c oxidase activity"/>
    <property type="evidence" value="ECO:0007669"/>
    <property type="project" value="UniProtKB-UniRule"/>
</dbReference>
<reference evidence="19 20" key="1">
    <citation type="submission" date="2016-12" db="EMBL/GenBank/DDBJ databases">
        <authorList>
            <person name="Song W.-J."/>
            <person name="Kurnit D.M."/>
        </authorList>
    </citation>
    <scope>NUCLEOTIDE SEQUENCE [LARGE SCALE GENOMIC DNA]</scope>
    <source>
        <strain evidence="19 20">IMCC3135</strain>
    </source>
</reference>
<dbReference type="InterPro" id="IPR006333">
    <property type="entry name" value="Cyt_o_ubiquinol_oxidase_su2"/>
</dbReference>
<evidence type="ECO:0000256" key="15">
    <source>
        <dbReference type="SAM" id="MobiDB-lite"/>
    </source>
</evidence>
<gene>
    <name evidence="19" type="primary">cyoA</name>
    <name evidence="19" type="ORF">IMCC3135_28190</name>
</gene>
<evidence type="ECO:0000256" key="10">
    <source>
        <dbReference type="ARBA" id="ARBA00023002"/>
    </source>
</evidence>
<evidence type="ECO:0000256" key="1">
    <source>
        <dbReference type="ARBA" id="ARBA00004651"/>
    </source>
</evidence>
<feature type="region of interest" description="Disordered" evidence="15">
    <location>
        <begin position="314"/>
        <end position="362"/>
    </location>
</feature>
<evidence type="ECO:0000259" key="18">
    <source>
        <dbReference type="PROSITE" id="PS50999"/>
    </source>
</evidence>
<dbReference type="GO" id="GO:0016682">
    <property type="term" value="F:oxidoreductase activity, acting on diphenols and related substances as donors, oxygen as acceptor"/>
    <property type="evidence" value="ECO:0007669"/>
    <property type="project" value="InterPro"/>
</dbReference>
<dbReference type="InterPro" id="IPR002429">
    <property type="entry name" value="CcO_II-like_C"/>
</dbReference>
<keyword evidence="11 14" id="KW-0472">Membrane</keyword>
<feature type="transmembrane region" description="Helical" evidence="16">
    <location>
        <begin position="57"/>
        <end position="83"/>
    </location>
</feature>
<dbReference type="PANTHER" id="PTHR22888:SF18">
    <property type="entry name" value="CYTOCHROME BO(3) UBIQUINOL OXIDASE SUBUNIT 2"/>
    <property type="match status" value="1"/>
</dbReference>
<dbReference type="NCBIfam" id="TIGR01433">
    <property type="entry name" value="CyoA"/>
    <property type="match status" value="1"/>
</dbReference>
<dbReference type="SUPFAM" id="SSF49503">
    <property type="entry name" value="Cupredoxins"/>
    <property type="match status" value="1"/>
</dbReference>
<dbReference type="Proteomes" id="UP000250079">
    <property type="component" value="Chromosome"/>
</dbReference>
<sequence length="362" mass="40688">MKTDMMQTTLRSFCFPRQPLLAHWRWSGAAALVMLLSGCSSDVMAPAGHVAVQLRNIMGISTFLILLIVIPVMVAIGIFAWHYRASNHRAEYDPDFHHSTSLELLTWAAPLTIVVWLGAVTWVGTHQLDPYRPLDKIDAHTPVDPEVEPLIIQTVSMDWKWMFFYPEYGVATINEVAAPIDRPIKFELTSTEVMNAFHVPALAGMIYTMPSMQTTLWAVGNDPGVYHGRSSHYSGAGFSGMSFDFLVLEQSEFDQWISKVGDGETLDRQRYFQLAEPSENVEPMFFYLADEELYHDILNRCLHQGEVCMDAQMKHGAQQGATEHGDHGSDESEHDASSTEAAEPEKEPMTETSHGKHTEQQN</sequence>
<evidence type="ECO:0000256" key="4">
    <source>
        <dbReference type="ARBA" id="ARBA00022475"/>
    </source>
</evidence>
<dbReference type="GO" id="GO:0005507">
    <property type="term" value="F:copper ion binding"/>
    <property type="evidence" value="ECO:0007669"/>
    <property type="project" value="InterPro"/>
</dbReference>
<evidence type="ECO:0000256" key="14">
    <source>
        <dbReference type="PIRNR" id="PIRNR000292"/>
    </source>
</evidence>
<evidence type="ECO:0000256" key="13">
    <source>
        <dbReference type="ARBA" id="ARBA00023288"/>
    </source>
</evidence>
<dbReference type="PIRSF" id="PIRSF000292">
    <property type="entry name" value="Ubi_od_II"/>
    <property type="match status" value="1"/>
</dbReference>
<dbReference type="InterPro" id="IPR008972">
    <property type="entry name" value="Cupredoxin"/>
</dbReference>
<keyword evidence="5 14" id="KW-0679">Respiratory chain</keyword>
<feature type="compositionally biased region" description="Basic and acidic residues" evidence="15">
    <location>
        <begin position="323"/>
        <end position="362"/>
    </location>
</feature>
<keyword evidence="9 16" id="KW-1133">Transmembrane helix</keyword>
<dbReference type="EMBL" id="CP018632">
    <property type="protein sequence ID" value="ASJ75690.1"/>
    <property type="molecule type" value="Genomic_DNA"/>
</dbReference>
<keyword evidence="4 14" id="KW-1003">Cell membrane</keyword>
<dbReference type="InterPro" id="IPR036257">
    <property type="entry name" value="Cyt_c_oxidase_su2_TM_sf"/>
</dbReference>
<dbReference type="Gene3D" id="2.60.40.420">
    <property type="entry name" value="Cupredoxins - blue copper proteins"/>
    <property type="match status" value="1"/>
</dbReference>
<comment type="subcellular location">
    <subcellularLocation>
        <location evidence="1">Cell membrane</location>
        <topology evidence="1">Multi-pass membrane protein</topology>
    </subcellularLocation>
</comment>
<evidence type="ECO:0000259" key="17">
    <source>
        <dbReference type="PROSITE" id="PS50857"/>
    </source>
</evidence>
<keyword evidence="20" id="KW-1185">Reference proteome</keyword>
<dbReference type="KEGG" id="gai:IMCC3135_28190"/>
<organism evidence="19 20">
    <name type="scientific">Granulosicoccus antarcticus IMCC3135</name>
    <dbReference type="NCBI Taxonomy" id="1192854"/>
    <lineage>
        <taxon>Bacteria</taxon>
        <taxon>Pseudomonadati</taxon>
        <taxon>Pseudomonadota</taxon>
        <taxon>Gammaproteobacteria</taxon>
        <taxon>Chromatiales</taxon>
        <taxon>Granulosicoccaceae</taxon>
        <taxon>Granulosicoccus</taxon>
    </lineage>
</organism>
<feature type="domain" description="Cytochrome oxidase subunit II transmembrane region profile" evidence="18">
    <location>
        <begin position="35"/>
        <end position="132"/>
    </location>
</feature>
<dbReference type="Gene3D" id="1.10.287.90">
    <property type="match status" value="1"/>
</dbReference>
<dbReference type="GO" id="GO:0005886">
    <property type="term" value="C:plasma membrane"/>
    <property type="evidence" value="ECO:0007669"/>
    <property type="project" value="UniProtKB-SubCell"/>
</dbReference>
<dbReference type="SUPFAM" id="SSF81464">
    <property type="entry name" value="Cytochrome c oxidase subunit II-like, transmembrane region"/>
    <property type="match status" value="1"/>
</dbReference>
<dbReference type="InterPro" id="IPR010514">
    <property type="entry name" value="COX_ARM"/>
</dbReference>
<evidence type="ECO:0000256" key="16">
    <source>
        <dbReference type="SAM" id="Phobius"/>
    </source>
</evidence>
<evidence type="ECO:0000256" key="7">
    <source>
        <dbReference type="ARBA" id="ARBA00022729"/>
    </source>
</evidence>
<dbReference type="CDD" id="cd04212">
    <property type="entry name" value="CuRO_UO_II"/>
    <property type="match status" value="1"/>
</dbReference>
<keyword evidence="3 14" id="KW-0813">Transport</keyword>
<evidence type="ECO:0000256" key="3">
    <source>
        <dbReference type="ARBA" id="ARBA00022448"/>
    </source>
</evidence>
<evidence type="ECO:0000313" key="19">
    <source>
        <dbReference type="EMBL" id="ASJ75690.1"/>
    </source>
</evidence>
<dbReference type="GO" id="GO:0009486">
    <property type="term" value="F:cytochrome bo3 ubiquinol oxidase activity"/>
    <property type="evidence" value="ECO:0007669"/>
    <property type="project" value="InterPro"/>
</dbReference>
<keyword evidence="13" id="KW-0449">Lipoprotein</keyword>
<dbReference type="PROSITE" id="PS50857">
    <property type="entry name" value="COX2_CUA"/>
    <property type="match status" value="1"/>
</dbReference>
<accession>A0A2Z2P2U0</accession>